<dbReference type="RefSeq" id="WP_066592963.1">
    <property type="nucleotide sequence ID" value="NZ_CAJTBZ010000011.1"/>
</dbReference>
<reference evidence="13" key="1">
    <citation type="submission" date="2017-05" db="EMBL/GenBank/DDBJ databases">
        <title>Improved OligoMM genomes.</title>
        <authorList>
            <person name="Garzetti D."/>
        </authorList>
    </citation>
    <scope>NUCLEOTIDE SEQUENCE [LARGE SCALE GENOMIC DNA]</scope>
    <source>
        <strain evidence="13">YL45</strain>
    </source>
</reference>
<keyword evidence="7 11" id="KW-0328">Glycosyltransferase</keyword>
<name>A0A227KNG7_9BURK</name>
<keyword evidence="6 11" id="KW-0441">Lipid A biosynthesis</keyword>
<evidence type="ECO:0000256" key="6">
    <source>
        <dbReference type="ARBA" id="ARBA00022556"/>
    </source>
</evidence>
<proteinExistence type="inferred from homology"/>
<protein>
    <recommendedName>
        <fullName evidence="4 11">Lipid-A-disaccharide synthase</fullName>
        <ecNumber evidence="3 11">2.4.1.182</ecNumber>
    </recommendedName>
</protein>
<evidence type="ECO:0000256" key="10">
    <source>
        <dbReference type="ARBA" id="ARBA00048975"/>
    </source>
</evidence>
<evidence type="ECO:0000256" key="9">
    <source>
        <dbReference type="ARBA" id="ARBA00023098"/>
    </source>
</evidence>
<evidence type="ECO:0000256" key="5">
    <source>
        <dbReference type="ARBA" id="ARBA00022516"/>
    </source>
</evidence>
<dbReference type="EC" id="2.4.1.182" evidence="3 11"/>
<evidence type="ECO:0000313" key="13">
    <source>
        <dbReference type="Proteomes" id="UP000214610"/>
    </source>
</evidence>
<dbReference type="SUPFAM" id="SSF53756">
    <property type="entry name" value="UDP-Glycosyltransferase/glycogen phosphorylase"/>
    <property type="match status" value="1"/>
</dbReference>
<evidence type="ECO:0000256" key="2">
    <source>
        <dbReference type="ARBA" id="ARBA00007868"/>
    </source>
</evidence>
<evidence type="ECO:0000256" key="11">
    <source>
        <dbReference type="HAMAP-Rule" id="MF_00392"/>
    </source>
</evidence>
<organism evidence="12 13">
    <name type="scientific">Turicimonas muris</name>
    <dbReference type="NCBI Taxonomy" id="1796652"/>
    <lineage>
        <taxon>Bacteria</taxon>
        <taxon>Pseudomonadati</taxon>
        <taxon>Pseudomonadota</taxon>
        <taxon>Betaproteobacteria</taxon>
        <taxon>Burkholderiales</taxon>
        <taxon>Sutterellaceae</taxon>
        <taxon>Turicimonas</taxon>
    </lineage>
</organism>
<comment type="catalytic activity">
    <reaction evidence="10 11">
        <text>a lipid X + a UDP-2-N,3-O-bis[(3R)-3-hydroxyacyl]-alpha-D-glucosamine = a lipid A disaccharide + UDP + H(+)</text>
        <dbReference type="Rhea" id="RHEA:67828"/>
        <dbReference type="ChEBI" id="CHEBI:15378"/>
        <dbReference type="ChEBI" id="CHEBI:58223"/>
        <dbReference type="ChEBI" id="CHEBI:137748"/>
        <dbReference type="ChEBI" id="CHEBI:176338"/>
        <dbReference type="ChEBI" id="CHEBI:176343"/>
        <dbReference type="EC" id="2.4.1.182"/>
    </reaction>
</comment>
<gene>
    <name evidence="11" type="primary">lpxB</name>
    <name evidence="12" type="ORF">ADH67_05710</name>
</gene>
<dbReference type="InterPro" id="IPR003835">
    <property type="entry name" value="Glyco_trans_19"/>
</dbReference>
<sequence length="384" mass="42449">MEKLPAPNIIWSAGENSGDFLASEVLPSVMQEFPEIEMDGIGGDRMIQSGLTPWFHAKDLSVRGYIEVIKHLPRILKIRSQMLKRVSKMPPNAFIGVDAPDFNLAIEERAKSKGVPVIHMVAPAVWAWRPNRIHQIKRAVDHLLLIFPFEKEIFDKADIPSTYIGHPLARLIPLEPKTEEARRELGLPVQGPVVAVLPGSRKDEIKWCGPQFFGACDVILKSDPSVKFIVPAADEARKAEISKILDTFPKVKEATVLTLGNSHKAMESSDAILVASGTATLEAALYKKPLVVGYAMPALSAMLILSKGQTKWISLPNILAQKTLVPECVQMFCNPDILASHILHALEPSRAEMLRDVFTEMHHSLLRDTPKLASEAIANVLHKS</sequence>
<dbReference type="GO" id="GO:0009245">
    <property type="term" value="P:lipid A biosynthetic process"/>
    <property type="evidence" value="ECO:0007669"/>
    <property type="project" value="UniProtKB-UniRule"/>
</dbReference>
<dbReference type="PANTHER" id="PTHR30372:SF4">
    <property type="entry name" value="LIPID-A-DISACCHARIDE SYNTHASE, MITOCHONDRIAL-RELATED"/>
    <property type="match status" value="1"/>
</dbReference>
<dbReference type="Proteomes" id="UP000214610">
    <property type="component" value="Unassembled WGS sequence"/>
</dbReference>
<keyword evidence="13" id="KW-1185">Reference proteome</keyword>
<comment type="caution">
    <text evidence="12">The sequence shown here is derived from an EMBL/GenBank/DDBJ whole genome shotgun (WGS) entry which is preliminary data.</text>
</comment>
<dbReference type="UniPathway" id="UPA00973"/>
<keyword evidence="5 11" id="KW-0444">Lipid biosynthesis</keyword>
<keyword evidence="8 11" id="KW-0808">Transferase</keyword>
<dbReference type="AlphaFoldDB" id="A0A227KNG7"/>
<evidence type="ECO:0000313" key="12">
    <source>
        <dbReference type="EMBL" id="OXE49629.1"/>
    </source>
</evidence>
<dbReference type="GO" id="GO:0016020">
    <property type="term" value="C:membrane"/>
    <property type="evidence" value="ECO:0007669"/>
    <property type="project" value="GOC"/>
</dbReference>
<accession>A0A227KNG7</accession>
<dbReference type="NCBIfam" id="TIGR00215">
    <property type="entry name" value="lpxB"/>
    <property type="match status" value="1"/>
</dbReference>
<evidence type="ECO:0000256" key="1">
    <source>
        <dbReference type="ARBA" id="ARBA00002056"/>
    </source>
</evidence>
<comment type="function">
    <text evidence="1 11">Condensation of UDP-2,3-diacylglucosamine and 2,3-diacylglucosamine-1-phosphate to form lipid A disaccharide, a precursor of lipid A, a phosphorylated glycolipid that anchors the lipopolysaccharide to the outer membrane of the cell.</text>
</comment>
<dbReference type="EMBL" id="NHMP01000003">
    <property type="protein sequence ID" value="OXE49629.1"/>
    <property type="molecule type" value="Genomic_DNA"/>
</dbReference>
<comment type="pathway">
    <text evidence="11">Bacterial outer membrane biogenesis; LPS lipid A biosynthesis.</text>
</comment>
<evidence type="ECO:0000256" key="4">
    <source>
        <dbReference type="ARBA" id="ARBA00020902"/>
    </source>
</evidence>
<dbReference type="HAMAP" id="MF_00392">
    <property type="entry name" value="LpxB"/>
    <property type="match status" value="1"/>
</dbReference>
<dbReference type="Pfam" id="PF02684">
    <property type="entry name" value="LpxB"/>
    <property type="match status" value="1"/>
</dbReference>
<dbReference type="GO" id="GO:0005543">
    <property type="term" value="F:phospholipid binding"/>
    <property type="evidence" value="ECO:0007669"/>
    <property type="project" value="TreeGrafter"/>
</dbReference>
<dbReference type="PANTHER" id="PTHR30372">
    <property type="entry name" value="LIPID-A-DISACCHARIDE SYNTHASE"/>
    <property type="match status" value="1"/>
</dbReference>
<evidence type="ECO:0000256" key="8">
    <source>
        <dbReference type="ARBA" id="ARBA00022679"/>
    </source>
</evidence>
<evidence type="ECO:0000256" key="3">
    <source>
        <dbReference type="ARBA" id="ARBA00012687"/>
    </source>
</evidence>
<evidence type="ECO:0000256" key="7">
    <source>
        <dbReference type="ARBA" id="ARBA00022676"/>
    </source>
</evidence>
<dbReference type="GO" id="GO:0008915">
    <property type="term" value="F:lipid-A-disaccharide synthase activity"/>
    <property type="evidence" value="ECO:0007669"/>
    <property type="project" value="UniProtKB-UniRule"/>
</dbReference>
<comment type="similarity">
    <text evidence="2 11">Belongs to the LpxB family.</text>
</comment>
<dbReference type="GeneID" id="78361526"/>
<keyword evidence="9 11" id="KW-0443">Lipid metabolism</keyword>